<dbReference type="OrthoDB" id="9146397at2"/>
<dbReference type="Proteomes" id="UP000430564">
    <property type="component" value="Unassembled WGS sequence"/>
</dbReference>
<proteinExistence type="predicted"/>
<protein>
    <submittedName>
        <fullName evidence="1">Uncharacterized protein</fullName>
    </submittedName>
</protein>
<sequence length="250" mass="28498">MNFFQTLLTDSWEFTWYESGGQPTLLLKYLKSHALTSPDLFDRPIGITLDELSASRNVNDLSVTALLVQAGYLTIKDQLNAAEVELGYPNQEVRLSIARLYADEMLRNVNRLEVGVSRLEKMLDCENVDTVVNHFNAVLNAIDYRQFPIRDEASCRSHIEVLLMGAAMATDVEKHSALGRSDLEVRTQNRHWVFEFKFARKASEVSRFLAEAAEQLLTRRYGEAPHGRELIRVALVFDAEKRAFTAWESV</sequence>
<dbReference type="PANTHER" id="PTHR34825:SF1">
    <property type="entry name" value="AAA-ATPASE-LIKE DOMAIN-CONTAINING PROTEIN"/>
    <property type="match status" value="1"/>
</dbReference>
<evidence type="ECO:0000313" key="2">
    <source>
        <dbReference type="Proteomes" id="UP000430564"/>
    </source>
</evidence>
<dbReference type="InterPro" id="IPR012547">
    <property type="entry name" value="PDDEXK_9"/>
</dbReference>
<dbReference type="Pfam" id="PF08011">
    <property type="entry name" value="PDDEXK_9"/>
    <property type="match status" value="1"/>
</dbReference>
<organism evidence="1 2">
    <name type="scientific">Sutterella seckii</name>
    <dbReference type="NCBI Taxonomy" id="1944635"/>
    <lineage>
        <taxon>Bacteria</taxon>
        <taxon>Pseudomonadati</taxon>
        <taxon>Pseudomonadota</taxon>
        <taxon>Betaproteobacteria</taxon>
        <taxon>Burkholderiales</taxon>
        <taxon>Sutterellaceae</taxon>
        <taxon>Sutterella</taxon>
    </lineage>
</organism>
<reference evidence="1 2" key="1">
    <citation type="submission" date="2019-10" db="EMBL/GenBank/DDBJ databases">
        <title>Genome diversity of Sutterella seckii.</title>
        <authorList>
            <person name="Chaplin A.V."/>
            <person name="Sokolova S.R."/>
            <person name="Mosin K.A."/>
            <person name="Ivanova E.L."/>
            <person name="Kochetkova T.O."/>
            <person name="Goltsov A.Y."/>
            <person name="Trofimov D.Y."/>
            <person name="Efimov B.A."/>
        </authorList>
    </citation>
    <scope>NUCLEOTIDE SEQUENCE [LARGE SCALE GENOMIC DNA]</scope>
    <source>
        <strain evidence="1 2">ASD393</strain>
    </source>
</reference>
<dbReference type="EMBL" id="WEHX01000098">
    <property type="protein sequence ID" value="KAB7654641.1"/>
    <property type="molecule type" value="Genomic_DNA"/>
</dbReference>
<accession>A0A6I1EGW4</accession>
<evidence type="ECO:0000313" key="1">
    <source>
        <dbReference type="EMBL" id="KAB7654641.1"/>
    </source>
</evidence>
<comment type="caution">
    <text evidence="1">The sequence shown here is derived from an EMBL/GenBank/DDBJ whole genome shotgun (WGS) entry which is preliminary data.</text>
</comment>
<dbReference type="AlphaFoldDB" id="A0A6I1EGW4"/>
<dbReference type="RefSeq" id="WP_152158988.1">
    <property type="nucleotide sequence ID" value="NZ_WEHX01000098.1"/>
</dbReference>
<gene>
    <name evidence="1" type="ORF">GBM95_10130</name>
</gene>
<dbReference type="PANTHER" id="PTHR34825">
    <property type="entry name" value="CONSERVED PROTEIN, WITH A WEAK D-GALACTARATE DEHYDRATASE/ALTRONATE HYDROLASE DOMAIN"/>
    <property type="match status" value="1"/>
</dbReference>
<name>A0A6I1EGW4_9BURK</name>